<dbReference type="Proteomes" id="UP001251085">
    <property type="component" value="Unassembled WGS sequence"/>
</dbReference>
<organism evidence="7 8">
    <name type="scientific">Paracoccus broussonetiae</name>
    <dbReference type="NCBI Taxonomy" id="3075834"/>
    <lineage>
        <taxon>Bacteria</taxon>
        <taxon>Pseudomonadati</taxon>
        <taxon>Pseudomonadota</taxon>
        <taxon>Alphaproteobacteria</taxon>
        <taxon>Rhodobacterales</taxon>
        <taxon>Paracoccaceae</taxon>
        <taxon>Paracoccus</taxon>
    </lineage>
</organism>
<comment type="similarity">
    <text evidence="6">Belongs to the ribose 1,5-bisphosphokinase family.</text>
</comment>
<evidence type="ECO:0000313" key="8">
    <source>
        <dbReference type="Proteomes" id="UP001251085"/>
    </source>
</evidence>
<dbReference type="PANTHER" id="PTHR23117:SF8">
    <property type="entry name" value="RIBOSE 1,5-BISPHOSPHATE PHOSPHOKINASE PHNN"/>
    <property type="match status" value="1"/>
</dbReference>
<dbReference type="EMBL" id="JAVRQI010000006">
    <property type="protein sequence ID" value="MDT1062156.1"/>
    <property type="molecule type" value="Genomic_DNA"/>
</dbReference>
<proteinExistence type="inferred from homology"/>
<evidence type="ECO:0000256" key="6">
    <source>
        <dbReference type="HAMAP-Rule" id="MF_00836"/>
    </source>
</evidence>
<dbReference type="EC" id="2.7.4.23" evidence="6"/>
<name>A0ABU3ED42_9RHOB</name>
<gene>
    <name evidence="6" type="primary">phnN</name>
    <name evidence="7" type="ORF">RM190_09825</name>
</gene>
<dbReference type="InterPro" id="IPR012699">
    <property type="entry name" value="PhnN"/>
</dbReference>
<evidence type="ECO:0000313" key="7">
    <source>
        <dbReference type="EMBL" id="MDT1062156.1"/>
    </source>
</evidence>
<keyword evidence="8" id="KW-1185">Reference proteome</keyword>
<keyword evidence="4 6" id="KW-0547">Nucleotide-binding</keyword>
<evidence type="ECO:0000256" key="4">
    <source>
        <dbReference type="ARBA" id="ARBA00022741"/>
    </source>
</evidence>
<comment type="pathway">
    <text evidence="2 6">Metabolic intermediate biosynthesis; 5-phospho-alpha-D-ribose 1-diphosphate biosynthesis; 5-phospho-alpha-D-ribose 1-diphosphate from D-ribose 5-phosphate (route II): step 3/3.</text>
</comment>
<dbReference type="SUPFAM" id="SSF52540">
    <property type="entry name" value="P-loop containing nucleoside triphosphate hydrolases"/>
    <property type="match status" value="1"/>
</dbReference>
<keyword evidence="5 6" id="KW-0067">ATP-binding</keyword>
<evidence type="ECO:0000256" key="2">
    <source>
        <dbReference type="ARBA" id="ARBA00005069"/>
    </source>
</evidence>
<comment type="caution">
    <text evidence="7">The sequence shown here is derived from an EMBL/GenBank/DDBJ whole genome shotgun (WGS) entry which is preliminary data.</text>
</comment>
<sequence length="174" mass="18995">MTHFAVIGPSGAGKDTLMAAALARRPELGIVRRVITRPSDAGGEDFEGVTPEVFARMLAEGRFLLHWDAHGLRYGLPREGFGEGPRLINLSRRMLAEAQRILPDLQVIHVTARPDVLARRLAARGREDAAEVARRIARETGPLPDGLRVFPVDNSTTIEAALDQFLAALDKVNS</sequence>
<feature type="binding site" evidence="6">
    <location>
        <begin position="8"/>
        <end position="15"/>
    </location>
    <ligand>
        <name>ATP</name>
        <dbReference type="ChEBI" id="CHEBI:30616"/>
    </ligand>
</feature>
<dbReference type="Gene3D" id="3.40.50.300">
    <property type="entry name" value="P-loop containing nucleotide triphosphate hydrolases"/>
    <property type="match status" value="1"/>
</dbReference>
<dbReference type="PANTHER" id="PTHR23117">
    <property type="entry name" value="GUANYLATE KINASE-RELATED"/>
    <property type="match status" value="1"/>
</dbReference>
<keyword evidence="3 6" id="KW-0808">Transferase</keyword>
<accession>A0ABU3ED42</accession>
<evidence type="ECO:0000256" key="5">
    <source>
        <dbReference type="ARBA" id="ARBA00022840"/>
    </source>
</evidence>
<evidence type="ECO:0000256" key="1">
    <source>
        <dbReference type="ARBA" id="ARBA00000373"/>
    </source>
</evidence>
<protein>
    <recommendedName>
        <fullName evidence="6">Ribose 1,5-bisphosphate phosphokinase PhnN</fullName>
        <ecNumber evidence="6">2.7.4.23</ecNumber>
    </recommendedName>
    <alternativeName>
        <fullName evidence="6">Ribose 1,5-bisphosphokinase</fullName>
    </alternativeName>
</protein>
<comment type="function">
    <text evidence="6">Catalyzes the phosphorylation of ribose 1,5-bisphosphate to 5-phospho-D-ribosyl alpha-1-diphosphate (PRPP).</text>
</comment>
<comment type="catalytic activity">
    <reaction evidence="1 6">
        <text>alpha-D-ribose 1,5-bisphosphate + ATP = 5-phospho-alpha-D-ribose 1-diphosphate + ADP</text>
        <dbReference type="Rhea" id="RHEA:20109"/>
        <dbReference type="ChEBI" id="CHEBI:30616"/>
        <dbReference type="ChEBI" id="CHEBI:58017"/>
        <dbReference type="ChEBI" id="CHEBI:68688"/>
        <dbReference type="ChEBI" id="CHEBI:456216"/>
        <dbReference type="EC" id="2.7.4.23"/>
    </reaction>
</comment>
<dbReference type="HAMAP" id="MF_00836">
    <property type="entry name" value="PhnN"/>
    <property type="match status" value="1"/>
</dbReference>
<reference evidence="8" key="1">
    <citation type="submission" date="2023-07" db="EMBL/GenBank/DDBJ databases">
        <title>Characterization of two Paracoccaceae strains isolated from Phycosphere and proposal of Xinfangfangia lacusdiani sp. nov.</title>
        <authorList>
            <person name="Deng Y."/>
            <person name="Zhang Y.Q."/>
        </authorList>
    </citation>
    <scope>NUCLEOTIDE SEQUENCE [LARGE SCALE GENOMIC DNA]</scope>
    <source>
        <strain evidence="8">CPCC 101403</strain>
    </source>
</reference>
<dbReference type="InterPro" id="IPR027417">
    <property type="entry name" value="P-loop_NTPase"/>
</dbReference>
<evidence type="ECO:0000256" key="3">
    <source>
        <dbReference type="ARBA" id="ARBA00022679"/>
    </source>
</evidence>
<dbReference type="RefSeq" id="WP_311759251.1">
    <property type="nucleotide sequence ID" value="NZ_JAVRQI010000006.1"/>
</dbReference>